<proteinExistence type="inferred from homology"/>
<evidence type="ECO:0000256" key="7">
    <source>
        <dbReference type="ARBA" id="ARBA00023128"/>
    </source>
</evidence>
<dbReference type="AlphaFoldDB" id="A0A437ABF5"/>
<dbReference type="EMBL" id="SAEB01000003">
    <property type="protein sequence ID" value="RVD88170.1"/>
    <property type="molecule type" value="Genomic_DNA"/>
</dbReference>
<evidence type="ECO:0000256" key="1">
    <source>
        <dbReference type="ARBA" id="ARBA00004443"/>
    </source>
</evidence>
<evidence type="ECO:0000256" key="8">
    <source>
        <dbReference type="ARBA" id="ARBA00023136"/>
    </source>
</evidence>
<dbReference type="Proteomes" id="UP000283090">
    <property type="component" value="Unassembled WGS sequence"/>
</dbReference>
<protein>
    <submittedName>
        <fullName evidence="9">Uncharacterized protein</fullName>
    </submittedName>
</protein>
<dbReference type="CDD" id="cd20266">
    <property type="entry name" value="Complex1_LYR_NDUFA6_LYRM6"/>
    <property type="match status" value="1"/>
</dbReference>
<keyword evidence="3" id="KW-0813">Transport</keyword>
<evidence type="ECO:0000256" key="6">
    <source>
        <dbReference type="ARBA" id="ARBA00022982"/>
    </source>
</evidence>
<comment type="similarity">
    <text evidence="2">Belongs to the complex I LYR family.</text>
</comment>
<accession>A0A437ABF5</accession>
<organism evidence="9 10">
    <name type="scientific">Arthrobotrys flagrans</name>
    <name type="common">Nematode-trapping fungus</name>
    <name type="synonym">Trichothecium flagrans</name>
    <dbReference type="NCBI Taxonomy" id="97331"/>
    <lineage>
        <taxon>Eukaryota</taxon>
        <taxon>Fungi</taxon>
        <taxon>Dikarya</taxon>
        <taxon>Ascomycota</taxon>
        <taxon>Pezizomycotina</taxon>
        <taxon>Orbiliomycetes</taxon>
        <taxon>Orbiliales</taxon>
        <taxon>Orbiliaceae</taxon>
        <taxon>Arthrobotrys</taxon>
    </lineage>
</organism>
<comment type="caution">
    <text evidence="9">The sequence shown here is derived from an EMBL/GenBank/DDBJ whole genome shotgun (WGS) entry which is preliminary data.</text>
</comment>
<evidence type="ECO:0000256" key="5">
    <source>
        <dbReference type="ARBA" id="ARBA00022792"/>
    </source>
</evidence>
<keyword evidence="4" id="KW-0679">Respiratory chain</keyword>
<keyword evidence="10" id="KW-1185">Reference proteome</keyword>
<dbReference type="PIRSF" id="PIRSF006643">
    <property type="entry name" value="NDUA6"/>
    <property type="match status" value="1"/>
</dbReference>
<keyword evidence="7" id="KW-0496">Mitochondrion</keyword>
<dbReference type="OrthoDB" id="14535at2759"/>
<dbReference type="GeneID" id="93584676"/>
<gene>
    <name evidence="9" type="ORF">DFL_002365</name>
</gene>
<evidence type="ECO:0000256" key="4">
    <source>
        <dbReference type="ARBA" id="ARBA00022660"/>
    </source>
</evidence>
<name>A0A437ABF5_ARTFL</name>
<comment type="subcellular location">
    <subcellularLocation>
        <location evidence="1">Mitochondrion inner membrane</location>
        <topology evidence="1">Peripheral membrane protein</topology>
        <orientation evidence="1">Matrix side</orientation>
    </subcellularLocation>
</comment>
<dbReference type="PANTHER" id="PTHR12964:SF0">
    <property type="entry name" value="NADH DEHYDROGENASE [UBIQUINONE] 1 ALPHA SUBCOMPLEX SUBUNIT 6"/>
    <property type="match status" value="1"/>
</dbReference>
<keyword evidence="6" id="KW-0249">Electron transport</keyword>
<keyword evidence="8" id="KW-0472">Membrane</keyword>
<evidence type="ECO:0000313" key="10">
    <source>
        <dbReference type="Proteomes" id="UP000283090"/>
    </source>
</evidence>
<dbReference type="GO" id="GO:0006979">
    <property type="term" value="P:response to oxidative stress"/>
    <property type="evidence" value="ECO:0007669"/>
    <property type="project" value="TreeGrafter"/>
</dbReference>
<reference evidence="9 10" key="1">
    <citation type="submission" date="2019-01" db="EMBL/GenBank/DDBJ databases">
        <title>Intercellular communication is required for trap formation in the nematode-trapping fungus Duddingtonia flagrans.</title>
        <authorList>
            <person name="Youssar L."/>
            <person name="Wernet V."/>
            <person name="Hensel N."/>
            <person name="Hildebrandt H.-G."/>
            <person name="Fischer R."/>
        </authorList>
    </citation>
    <scope>NUCLEOTIDE SEQUENCE [LARGE SCALE GENOMIC DNA]</scope>
    <source>
        <strain evidence="9 10">CBS H-5679</strain>
    </source>
</reference>
<dbReference type="InterPro" id="IPR016488">
    <property type="entry name" value="NADH_Ub_cplx-1_asu_su-6"/>
</dbReference>
<keyword evidence="5" id="KW-0999">Mitochondrion inner membrane</keyword>
<dbReference type="RefSeq" id="XP_067493714.1">
    <property type="nucleotide sequence ID" value="XM_067631139.1"/>
</dbReference>
<evidence type="ECO:0000313" key="9">
    <source>
        <dbReference type="EMBL" id="RVD88170.1"/>
    </source>
</evidence>
<dbReference type="VEuPathDB" id="FungiDB:DFL_002365"/>
<dbReference type="InterPro" id="IPR045299">
    <property type="entry name" value="Complex1_LYR_NDUFA6_LYRM6"/>
</dbReference>
<evidence type="ECO:0000256" key="3">
    <source>
        <dbReference type="ARBA" id="ARBA00022448"/>
    </source>
</evidence>
<dbReference type="GO" id="GO:0005743">
    <property type="term" value="C:mitochondrial inner membrane"/>
    <property type="evidence" value="ECO:0007669"/>
    <property type="project" value="UniProtKB-SubCell"/>
</dbReference>
<dbReference type="GO" id="GO:0045271">
    <property type="term" value="C:respiratory chain complex I"/>
    <property type="evidence" value="ECO:0007669"/>
    <property type="project" value="InterPro"/>
</dbReference>
<dbReference type="PANTHER" id="PTHR12964">
    <property type="entry name" value="NADH-UBIQUINONE OXIDOREDUCTASE B14 SUBUNIT"/>
    <property type="match status" value="1"/>
</dbReference>
<dbReference type="STRING" id="97331.A0A437ABF5"/>
<sequence>MTIHATAFAIPTRQSANWADANRRVIQSYRLWQRAAPEIVKLYLMDIDVAAVRSKIRQEYEKHRHVKDIGTVDVLLMRNQMEFQETMNYWKQLPHLMNYFRTEQEPSTHIPKTFMDNFLQGRN</sequence>
<evidence type="ECO:0000256" key="2">
    <source>
        <dbReference type="ARBA" id="ARBA00009508"/>
    </source>
</evidence>